<sequence length="250" mass="27090">MSDSATTIEEAPVSRVRYAGERNEYLILGNKKYATNELMTAFGGTLNPGLSPYPVHSFANPAPLGLAAFAFTTFVLSLFNSQAMGITIPNVVVGSACFYGGAVQFLAGMWELLLGNTFGATALTSYGAFWLSYASIFIESFGITAAYEDEKMLSNAIGFFLIGWAMFTFMLCLATMKSTLAFFSLFFFLTITFVLLACGEFSGKIGVSRAGGVFGIITAFIAWYNAFAGVSNRQNSYFTCNPIPLTWNKD</sequence>
<keyword evidence="4 6" id="KW-1133">Transmembrane helix</keyword>
<evidence type="ECO:0000256" key="1">
    <source>
        <dbReference type="ARBA" id="ARBA00004141"/>
    </source>
</evidence>
<dbReference type="InterPro" id="IPR051633">
    <property type="entry name" value="AceTr"/>
</dbReference>
<evidence type="ECO:0000256" key="3">
    <source>
        <dbReference type="ARBA" id="ARBA00022692"/>
    </source>
</evidence>
<evidence type="ECO:0000313" key="8">
    <source>
        <dbReference type="Proteomes" id="UP000054251"/>
    </source>
</evidence>
<dbReference type="GO" id="GO:0015123">
    <property type="term" value="F:acetate transmembrane transporter activity"/>
    <property type="evidence" value="ECO:0007669"/>
    <property type="project" value="TreeGrafter"/>
</dbReference>
<comment type="similarity">
    <text evidence="2">Belongs to the acetate uptake transporter (AceTr) (TC 2.A.96) family.</text>
</comment>
<feature type="transmembrane region" description="Helical" evidence="6">
    <location>
        <begin position="130"/>
        <end position="147"/>
    </location>
</feature>
<accession>A0A0V1PT96</accession>
<comment type="caution">
    <text evidence="7">The sequence shown here is derived from an EMBL/GenBank/DDBJ whole genome shotgun (WGS) entry which is preliminary data.</text>
</comment>
<feature type="transmembrane region" description="Helical" evidence="6">
    <location>
        <begin position="91"/>
        <end position="110"/>
    </location>
</feature>
<dbReference type="Proteomes" id="UP000054251">
    <property type="component" value="Unassembled WGS sequence"/>
</dbReference>
<evidence type="ECO:0000256" key="5">
    <source>
        <dbReference type="ARBA" id="ARBA00023136"/>
    </source>
</evidence>
<dbReference type="NCBIfam" id="NF038013">
    <property type="entry name" value="AceTr_1"/>
    <property type="match status" value="1"/>
</dbReference>
<dbReference type="InterPro" id="IPR047622">
    <property type="entry name" value="GPR1_FUN34_YAAH"/>
</dbReference>
<dbReference type="GO" id="GO:0005886">
    <property type="term" value="C:plasma membrane"/>
    <property type="evidence" value="ECO:0007669"/>
    <property type="project" value="TreeGrafter"/>
</dbReference>
<evidence type="ECO:0000256" key="6">
    <source>
        <dbReference type="SAM" id="Phobius"/>
    </source>
</evidence>
<protein>
    <recommendedName>
        <fullName evidence="9">Ammonia transport outward protein 2</fullName>
    </recommendedName>
</protein>
<feature type="transmembrane region" description="Helical" evidence="6">
    <location>
        <begin position="58"/>
        <end position="79"/>
    </location>
</feature>
<dbReference type="AlphaFoldDB" id="A0A0V1PT96"/>
<dbReference type="PANTHER" id="PTHR31123">
    <property type="entry name" value="ACCUMULATION OF DYADS PROTEIN 2-RELATED"/>
    <property type="match status" value="1"/>
</dbReference>
<comment type="subcellular location">
    <subcellularLocation>
        <location evidence="1">Membrane</location>
        <topology evidence="1">Multi-pass membrane protein</topology>
    </subcellularLocation>
</comment>
<dbReference type="GeneID" id="26842043"/>
<dbReference type="OrthoDB" id="3648309at2759"/>
<dbReference type="RefSeq" id="XP_015465301.1">
    <property type="nucleotide sequence ID" value="XM_015613863.1"/>
</dbReference>
<evidence type="ECO:0008006" key="9">
    <source>
        <dbReference type="Google" id="ProtNLM"/>
    </source>
</evidence>
<dbReference type="PROSITE" id="PS01114">
    <property type="entry name" value="GPR1_FUN34_YAAH"/>
    <property type="match status" value="1"/>
</dbReference>
<dbReference type="PANTHER" id="PTHR31123:SF1">
    <property type="entry name" value="ACCUMULATION OF DYADS PROTEIN 2-RELATED"/>
    <property type="match status" value="1"/>
</dbReference>
<proteinExistence type="inferred from homology"/>
<dbReference type="EMBL" id="LMYN01000164">
    <property type="protein sequence ID" value="KRZ99198.1"/>
    <property type="molecule type" value="Genomic_DNA"/>
</dbReference>
<feature type="transmembrane region" description="Helical" evidence="6">
    <location>
        <begin position="156"/>
        <end position="176"/>
    </location>
</feature>
<keyword evidence="8" id="KW-1185">Reference proteome</keyword>
<keyword evidence="5 6" id="KW-0472">Membrane</keyword>
<reference evidence="7 8" key="1">
    <citation type="submission" date="2015-11" db="EMBL/GenBank/DDBJ databases">
        <title>The genome of Debaryomyces fabryi.</title>
        <authorList>
            <person name="Tafer H."/>
            <person name="Lopandic K."/>
        </authorList>
    </citation>
    <scope>NUCLEOTIDE SEQUENCE [LARGE SCALE GENOMIC DNA]</scope>
    <source>
        <strain evidence="7 8">CBS 789</strain>
    </source>
</reference>
<keyword evidence="3 6" id="KW-0812">Transmembrane</keyword>
<gene>
    <name evidence="7" type="ORF">AC631_05034</name>
</gene>
<dbReference type="InterPro" id="IPR000791">
    <property type="entry name" value="Gpr1/Fun34/SatP-like"/>
</dbReference>
<organism evidence="7 8">
    <name type="scientific">Debaryomyces fabryi</name>
    <dbReference type="NCBI Taxonomy" id="58627"/>
    <lineage>
        <taxon>Eukaryota</taxon>
        <taxon>Fungi</taxon>
        <taxon>Dikarya</taxon>
        <taxon>Ascomycota</taxon>
        <taxon>Saccharomycotina</taxon>
        <taxon>Pichiomycetes</taxon>
        <taxon>Debaryomycetaceae</taxon>
        <taxon>Debaryomyces</taxon>
    </lineage>
</organism>
<name>A0A0V1PT96_9ASCO</name>
<evidence type="ECO:0000313" key="7">
    <source>
        <dbReference type="EMBL" id="KRZ99198.1"/>
    </source>
</evidence>
<evidence type="ECO:0000256" key="2">
    <source>
        <dbReference type="ARBA" id="ARBA00005587"/>
    </source>
</evidence>
<dbReference type="Pfam" id="PF01184">
    <property type="entry name" value="Gpr1_Fun34_YaaH"/>
    <property type="match status" value="1"/>
</dbReference>
<feature type="transmembrane region" description="Helical" evidence="6">
    <location>
        <begin position="182"/>
        <end position="198"/>
    </location>
</feature>
<evidence type="ECO:0000256" key="4">
    <source>
        <dbReference type="ARBA" id="ARBA00022989"/>
    </source>
</evidence>
<feature type="transmembrane region" description="Helical" evidence="6">
    <location>
        <begin position="210"/>
        <end position="227"/>
    </location>
</feature>